<evidence type="ECO:0000256" key="1">
    <source>
        <dbReference type="SAM" id="MobiDB-lite"/>
    </source>
</evidence>
<name>A0A401Q3T1_SCYTO</name>
<proteinExistence type="predicted"/>
<evidence type="ECO:0000313" key="3">
    <source>
        <dbReference type="Proteomes" id="UP000288216"/>
    </source>
</evidence>
<keyword evidence="3" id="KW-1185">Reference proteome</keyword>
<accession>A0A401Q3T1</accession>
<gene>
    <name evidence="2" type="ORF">scyTo_0018871</name>
</gene>
<organism evidence="2 3">
    <name type="scientific">Scyliorhinus torazame</name>
    <name type="common">Cloudy catshark</name>
    <name type="synonym">Catulus torazame</name>
    <dbReference type="NCBI Taxonomy" id="75743"/>
    <lineage>
        <taxon>Eukaryota</taxon>
        <taxon>Metazoa</taxon>
        <taxon>Chordata</taxon>
        <taxon>Craniata</taxon>
        <taxon>Vertebrata</taxon>
        <taxon>Chondrichthyes</taxon>
        <taxon>Elasmobranchii</taxon>
        <taxon>Galeomorphii</taxon>
        <taxon>Galeoidea</taxon>
        <taxon>Carcharhiniformes</taxon>
        <taxon>Scyliorhinidae</taxon>
        <taxon>Scyliorhinus</taxon>
    </lineage>
</organism>
<protein>
    <submittedName>
        <fullName evidence="2">Uncharacterized protein</fullName>
    </submittedName>
</protein>
<dbReference type="AlphaFoldDB" id="A0A401Q3T1"/>
<evidence type="ECO:0000313" key="2">
    <source>
        <dbReference type="EMBL" id="GCB80089.1"/>
    </source>
</evidence>
<feature type="compositionally biased region" description="Basic residues" evidence="1">
    <location>
        <begin position="91"/>
        <end position="109"/>
    </location>
</feature>
<reference evidence="2 3" key="1">
    <citation type="journal article" date="2018" name="Nat. Ecol. Evol.">
        <title>Shark genomes provide insights into elasmobranch evolution and the origin of vertebrates.</title>
        <authorList>
            <person name="Hara Y"/>
            <person name="Yamaguchi K"/>
            <person name="Onimaru K"/>
            <person name="Kadota M"/>
            <person name="Koyanagi M"/>
            <person name="Keeley SD"/>
            <person name="Tatsumi K"/>
            <person name="Tanaka K"/>
            <person name="Motone F"/>
            <person name="Kageyama Y"/>
            <person name="Nozu R"/>
            <person name="Adachi N"/>
            <person name="Nishimura O"/>
            <person name="Nakagawa R"/>
            <person name="Tanegashima C"/>
            <person name="Kiyatake I"/>
            <person name="Matsumoto R"/>
            <person name="Murakumo K"/>
            <person name="Nishida K"/>
            <person name="Terakita A"/>
            <person name="Kuratani S"/>
            <person name="Sato K"/>
            <person name="Hyodo S Kuraku.S."/>
        </authorList>
    </citation>
    <scope>NUCLEOTIDE SEQUENCE [LARGE SCALE GENOMIC DNA]</scope>
</reference>
<sequence>MAYPITVNVTRALKLQDPFTERSICSAHVSNGIENQGMQKVSNLQTATEKNKGKQAKAARDKRKSHRLQVKLLAIEKGQNEKHMQAASKVTGHRKKETQTKMTHKQLHE</sequence>
<feature type="region of interest" description="Disordered" evidence="1">
    <location>
        <begin position="44"/>
        <end position="109"/>
    </location>
</feature>
<dbReference type="Proteomes" id="UP000288216">
    <property type="component" value="Unassembled WGS sequence"/>
</dbReference>
<dbReference type="EMBL" id="BFAA01013538">
    <property type="protein sequence ID" value="GCB80089.1"/>
    <property type="molecule type" value="Genomic_DNA"/>
</dbReference>
<feature type="compositionally biased region" description="Basic residues" evidence="1">
    <location>
        <begin position="53"/>
        <end position="69"/>
    </location>
</feature>
<comment type="caution">
    <text evidence="2">The sequence shown here is derived from an EMBL/GenBank/DDBJ whole genome shotgun (WGS) entry which is preliminary data.</text>
</comment>